<keyword evidence="1" id="KW-0812">Transmembrane</keyword>
<dbReference type="OrthoDB" id="5800391at2759"/>
<keyword evidence="1" id="KW-0472">Membrane</keyword>
<comment type="caution">
    <text evidence="2">The sequence shown here is derived from an EMBL/GenBank/DDBJ whole genome shotgun (WGS) entry which is preliminary data.</text>
</comment>
<evidence type="ECO:0000313" key="3">
    <source>
        <dbReference type="Proteomes" id="UP000192578"/>
    </source>
</evidence>
<name>A0A1W0WXJ2_HYPEX</name>
<keyword evidence="3" id="KW-1185">Reference proteome</keyword>
<evidence type="ECO:0000313" key="2">
    <source>
        <dbReference type="EMBL" id="OQV19924.1"/>
    </source>
</evidence>
<gene>
    <name evidence="2" type="ORF">BV898_06191</name>
</gene>
<evidence type="ECO:0000256" key="1">
    <source>
        <dbReference type="SAM" id="Phobius"/>
    </source>
</evidence>
<accession>A0A1W0WXJ2</accession>
<dbReference type="EMBL" id="MTYJ01000035">
    <property type="protein sequence ID" value="OQV19924.1"/>
    <property type="molecule type" value="Genomic_DNA"/>
</dbReference>
<feature type="transmembrane region" description="Helical" evidence="1">
    <location>
        <begin position="39"/>
        <end position="56"/>
    </location>
</feature>
<reference evidence="3" key="1">
    <citation type="submission" date="2017-01" db="EMBL/GenBank/DDBJ databases">
        <title>Comparative genomics of anhydrobiosis in the tardigrade Hypsibius dujardini.</title>
        <authorList>
            <person name="Yoshida Y."/>
            <person name="Koutsovoulos G."/>
            <person name="Laetsch D."/>
            <person name="Stevens L."/>
            <person name="Kumar S."/>
            <person name="Horikawa D."/>
            <person name="Ishino K."/>
            <person name="Komine S."/>
            <person name="Tomita M."/>
            <person name="Blaxter M."/>
            <person name="Arakawa K."/>
        </authorList>
    </citation>
    <scope>NUCLEOTIDE SEQUENCE [LARGE SCALE GENOMIC DNA]</scope>
    <source>
        <strain evidence="3">Z151</strain>
    </source>
</reference>
<dbReference type="Proteomes" id="UP000192578">
    <property type="component" value="Unassembled WGS sequence"/>
</dbReference>
<protein>
    <submittedName>
        <fullName evidence="2">Uncharacterized protein</fullName>
    </submittedName>
</protein>
<organism evidence="2 3">
    <name type="scientific">Hypsibius exemplaris</name>
    <name type="common">Freshwater tardigrade</name>
    <dbReference type="NCBI Taxonomy" id="2072580"/>
    <lineage>
        <taxon>Eukaryota</taxon>
        <taxon>Metazoa</taxon>
        <taxon>Ecdysozoa</taxon>
        <taxon>Tardigrada</taxon>
        <taxon>Eutardigrada</taxon>
        <taxon>Parachela</taxon>
        <taxon>Hypsibioidea</taxon>
        <taxon>Hypsibiidae</taxon>
        <taxon>Hypsibius</taxon>
    </lineage>
</organism>
<sequence length="100" mass="11089">MHGLSEVVRDAARNFEQEIAENPEELTISGNGFFSMNKSFAATLFGVVLTYFLLIYQQKDQKADLAKVSNEQQAGFLTLTRQIEELAKRLNETLGGCATA</sequence>
<dbReference type="AlphaFoldDB" id="A0A1W0WXJ2"/>
<proteinExistence type="predicted"/>
<keyword evidence="1" id="KW-1133">Transmembrane helix</keyword>